<evidence type="ECO:0000313" key="4">
    <source>
        <dbReference type="EMBL" id="MCQ1527997.1"/>
    </source>
</evidence>
<protein>
    <recommendedName>
        <fullName evidence="3">Basal-body rod modification protein FlgD</fullName>
    </recommendedName>
</protein>
<reference evidence="4 5" key="1">
    <citation type="submission" date="2021-10" db="EMBL/GenBank/DDBJ databases">
        <title>Lutispora strain m25 sp. nov., a thermophilic, non-spore-forming bacterium isolated from a lab-scale methanogenic bioreactor digesting anaerobic sludge.</title>
        <authorList>
            <person name="El Houari A."/>
            <person name="Mcdonald J."/>
        </authorList>
    </citation>
    <scope>NUCLEOTIDE SEQUENCE [LARGE SCALE GENOMIC DNA]</scope>
    <source>
        <strain evidence="5">m25</strain>
    </source>
</reference>
<dbReference type="Pfam" id="PF03963">
    <property type="entry name" value="FlgD"/>
    <property type="match status" value="1"/>
</dbReference>
<comment type="similarity">
    <text evidence="1 3">Belongs to the FlgD family.</text>
</comment>
<comment type="caution">
    <text evidence="4">The sequence shown here is derived from an EMBL/GenBank/DDBJ whole genome shotgun (WGS) entry which is preliminary data.</text>
</comment>
<dbReference type="EMBL" id="JAJEKE010000001">
    <property type="protein sequence ID" value="MCQ1527997.1"/>
    <property type="molecule type" value="Genomic_DNA"/>
</dbReference>
<sequence length="200" mass="22208">MGVNGVTNIAGTANSKVKEFNDSLNKDAFLNLLVTQLRYQNPLEPMDDKEFISQMAQFSSLEQAQNTNKITKLNSAYNMVGKIITATISDETGNLKDIAGIVDSVRVKGNEAYLVVDSKEVPYESVNEVTDVITSIEQNQLMLQNIRFSMAYSMLGKNIKAKQDKVEIEGKVEGLKSVNGSIKLIVGEYELSLEEIYEVR</sequence>
<proteinExistence type="inferred from homology"/>
<accession>A0ABT1N9R9</accession>
<evidence type="ECO:0000313" key="5">
    <source>
        <dbReference type="Proteomes" id="UP001651880"/>
    </source>
</evidence>
<organism evidence="4 5">
    <name type="scientific">Lutispora saccharofermentans</name>
    <dbReference type="NCBI Taxonomy" id="3024236"/>
    <lineage>
        <taxon>Bacteria</taxon>
        <taxon>Bacillati</taxon>
        <taxon>Bacillota</taxon>
        <taxon>Clostridia</taxon>
        <taxon>Lutisporales</taxon>
        <taxon>Lutisporaceae</taxon>
        <taxon>Lutispora</taxon>
    </lineage>
</organism>
<comment type="function">
    <text evidence="3">Required for flagellar hook formation. May act as a scaffolding protein.</text>
</comment>
<evidence type="ECO:0000256" key="2">
    <source>
        <dbReference type="ARBA" id="ARBA00022795"/>
    </source>
</evidence>
<keyword evidence="2 3" id="KW-1005">Bacterial flagellum biogenesis</keyword>
<dbReference type="RefSeq" id="WP_255225512.1">
    <property type="nucleotide sequence ID" value="NZ_JAJEKE010000001.1"/>
</dbReference>
<name>A0ABT1N9R9_9FIRM</name>
<evidence type="ECO:0000256" key="1">
    <source>
        <dbReference type="ARBA" id="ARBA00010577"/>
    </source>
</evidence>
<evidence type="ECO:0000256" key="3">
    <source>
        <dbReference type="RuleBase" id="RU362076"/>
    </source>
</evidence>
<keyword evidence="5" id="KW-1185">Reference proteome</keyword>
<dbReference type="InterPro" id="IPR005648">
    <property type="entry name" value="FlgD"/>
</dbReference>
<gene>
    <name evidence="4" type="ORF">LJD61_00330</name>
</gene>
<dbReference type="Proteomes" id="UP001651880">
    <property type="component" value="Unassembled WGS sequence"/>
</dbReference>